<evidence type="ECO:0000256" key="8">
    <source>
        <dbReference type="SAM" id="Phobius"/>
    </source>
</evidence>
<keyword evidence="8" id="KW-0812">Transmembrane</keyword>
<evidence type="ECO:0000256" key="4">
    <source>
        <dbReference type="ARBA" id="ARBA00022670"/>
    </source>
</evidence>
<keyword evidence="8" id="KW-1133">Transmembrane helix</keyword>
<evidence type="ECO:0000259" key="9">
    <source>
        <dbReference type="Pfam" id="PF14533"/>
    </source>
</evidence>
<comment type="similarity">
    <text evidence="2">Belongs to the peptidase C19 family.</text>
</comment>
<dbReference type="Proteomes" id="UP000789405">
    <property type="component" value="Unassembled WGS sequence"/>
</dbReference>
<evidence type="ECO:0000256" key="2">
    <source>
        <dbReference type="ARBA" id="ARBA00009085"/>
    </source>
</evidence>
<dbReference type="EC" id="3.4.19.12" evidence="3"/>
<proteinExistence type="inferred from homology"/>
<keyword evidence="5" id="KW-0833">Ubl conjugation pathway</keyword>
<keyword evidence="11" id="KW-1185">Reference proteome</keyword>
<keyword evidence="7" id="KW-0788">Thiol protease</keyword>
<evidence type="ECO:0000256" key="6">
    <source>
        <dbReference type="ARBA" id="ARBA00022801"/>
    </source>
</evidence>
<evidence type="ECO:0000256" key="7">
    <source>
        <dbReference type="ARBA" id="ARBA00022807"/>
    </source>
</evidence>
<keyword evidence="4" id="KW-0645">Protease</keyword>
<comment type="caution">
    <text evidence="10">The sequence shown here is derived from an EMBL/GenBank/DDBJ whole genome shotgun (WGS) entry which is preliminary data.</text>
</comment>
<feature type="domain" description="Ubiquitin carboxyl-terminal hydrolase C-terminal" evidence="9">
    <location>
        <begin position="1"/>
        <end position="194"/>
    </location>
</feature>
<feature type="transmembrane region" description="Helical" evidence="8">
    <location>
        <begin position="320"/>
        <end position="342"/>
    </location>
</feature>
<evidence type="ECO:0000313" key="11">
    <source>
        <dbReference type="Proteomes" id="UP000789405"/>
    </source>
</evidence>
<dbReference type="InterPro" id="IPR029346">
    <property type="entry name" value="USP_C"/>
</dbReference>
<evidence type="ECO:0000256" key="3">
    <source>
        <dbReference type="ARBA" id="ARBA00012759"/>
    </source>
</evidence>
<organism evidence="10 11">
    <name type="scientific">Dentiscutata erythropus</name>
    <dbReference type="NCBI Taxonomy" id="1348616"/>
    <lineage>
        <taxon>Eukaryota</taxon>
        <taxon>Fungi</taxon>
        <taxon>Fungi incertae sedis</taxon>
        <taxon>Mucoromycota</taxon>
        <taxon>Glomeromycotina</taxon>
        <taxon>Glomeromycetes</taxon>
        <taxon>Diversisporales</taxon>
        <taxon>Gigasporaceae</taxon>
        <taxon>Dentiscutata</taxon>
    </lineage>
</organism>
<dbReference type="EMBL" id="CAJVPY010001727">
    <property type="protein sequence ID" value="CAG8534117.1"/>
    <property type="molecule type" value="Genomic_DNA"/>
</dbReference>
<gene>
    <name evidence="10" type="ORF">DERYTH_LOCUS4487</name>
</gene>
<keyword evidence="6" id="KW-0378">Hydrolase</keyword>
<dbReference type="OrthoDB" id="289038at2759"/>
<reference evidence="10" key="1">
    <citation type="submission" date="2021-06" db="EMBL/GenBank/DDBJ databases">
        <authorList>
            <person name="Kallberg Y."/>
            <person name="Tangrot J."/>
            <person name="Rosling A."/>
        </authorList>
    </citation>
    <scope>NUCLEOTIDE SEQUENCE</scope>
    <source>
        <strain evidence="10">MA453B</strain>
    </source>
</reference>
<dbReference type="AlphaFoldDB" id="A0A9N9FHK8"/>
<protein>
    <recommendedName>
        <fullName evidence="3">ubiquitinyl hydrolase 1</fullName>
        <ecNumber evidence="3">3.4.19.12</ecNumber>
    </recommendedName>
</protein>
<dbReference type="Pfam" id="PF14533">
    <property type="entry name" value="USP7_C2"/>
    <property type="match status" value="1"/>
</dbReference>
<accession>A0A9N9FHK8</accession>
<dbReference type="GO" id="GO:0006508">
    <property type="term" value="P:proteolysis"/>
    <property type="evidence" value="ECO:0007669"/>
    <property type="project" value="UniProtKB-KW"/>
</dbReference>
<dbReference type="GO" id="GO:0004843">
    <property type="term" value="F:cysteine-type deubiquitinase activity"/>
    <property type="evidence" value="ECO:0007669"/>
    <property type="project" value="UniProtKB-EC"/>
</dbReference>
<evidence type="ECO:0000313" key="10">
    <source>
        <dbReference type="EMBL" id="CAG8534117.1"/>
    </source>
</evidence>
<feature type="transmembrane region" description="Helical" evidence="8">
    <location>
        <begin position="248"/>
        <end position="271"/>
    </location>
</feature>
<comment type="catalytic activity">
    <reaction evidence="1">
        <text>Thiol-dependent hydrolysis of ester, thioester, amide, peptide and isopeptide bonds formed by the C-terminal Gly of ubiquitin (a 76-residue protein attached to proteins as an intracellular targeting signal).</text>
        <dbReference type="EC" id="3.4.19.12"/>
    </reaction>
</comment>
<evidence type="ECO:0000256" key="1">
    <source>
        <dbReference type="ARBA" id="ARBA00000707"/>
    </source>
</evidence>
<feature type="transmembrane region" description="Helical" evidence="8">
    <location>
        <begin position="208"/>
        <end position="228"/>
    </location>
</feature>
<evidence type="ECO:0000256" key="5">
    <source>
        <dbReference type="ARBA" id="ARBA00022786"/>
    </source>
</evidence>
<keyword evidence="8" id="KW-0472">Membrane</keyword>
<name>A0A9N9FHK8_9GLOM</name>
<sequence length="421" mass="47967">MLDINIVELESKKFFKVHWLGTIVNEEEVIDISLPKTAIVNEIIKIIINKLALRPTSRIRLYDALNCKIQKEYDINDSINMMQEDMTLYAEEIPQDEIKLDTNDKVIQVYHFIKKPLHTYRIPFKFVIKADEPLSTTILRLKLRLGINEKDFSKVKGAVVQAQSHAKLQYIDDNVILSDYGLTDELLGLDHLKTSASKVIEPMSDDKLASFAGSIVISTSVGIVLGLYSTYTGRKGWYKNKGKLSMILAIVVPLLSFIGIIGSWGITLLVFVRVIVNLLSLPNPFLPEVTFISYLIRFFIVSITEEWTSANCTNSSRSQIIWLFISNVLIFCFMFCCTGNYLTHIGKLASVFSNHQMLEVYADNMEVSGKDILSLVRNRSNDEKFCKMANKYQISVEELRNRLGHFKELIVDIPIELYTGV</sequence>